<dbReference type="InterPro" id="IPR058841">
    <property type="entry name" value="HTH_76"/>
</dbReference>
<dbReference type="InterPro" id="IPR040554">
    <property type="entry name" value="KPWE_PEX14_dom"/>
</dbReference>
<dbReference type="AlphaFoldDB" id="A0AA38SLV7"/>
<dbReference type="Pfam" id="PF17733">
    <property type="entry name" value="KPWE_dom"/>
    <property type="match status" value="1"/>
</dbReference>
<name>A0AA38SLV7_9PEZI</name>
<evidence type="ECO:0000313" key="5">
    <source>
        <dbReference type="Proteomes" id="UP001174691"/>
    </source>
</evidence>
<organism evidence="4 5">
    <name type="scientific">Coniochaeta hoffmannii</name>
    <dbReference type="NCBI Taxonomy" id="91930"/>
    <lineage>
        <taxon>Eukaryota</taxon>
        <taxon>Fungi</taxon>
        <taxon>Dikarya</taxon>
        <taxon>Ascomycota</taxon>
        <taxon>Pezizomycotina</taxon>
        <taxon>Sordariomycetes</taxon>
        <taxon>Sordariomycetidae</taxon>
        <taxon>Coniochaetales</taxon>
        <taxon>Coniochaetaceae</taxon>
        <taxon>Coniochaeta</taxon>
    </lineage>
</organism>
<dbReference type="Proteomes" id="UP001174691">
    <property type="component" value="Unassembled WGS sequence"/>
</dbReference>
<gene>
    <name evidence="4" type="ORF">NKR19_g543</name>
</gene>
<dbReference type="EMBL" id="JANBVN010000005">
    <property type="protein sequence ID" value="KAJ9165217.1"/>
    <property type="molecule type" value="Genomic_DNA"/>
</dbReference>
<comment type="caution">
    <text evidence="4">The sequence shown here is derived from an EMBL/GenBank/DDBJ whole genome shotgun (WGS) entry which is preliminary data.</text>
</comment>
<evidence type="ECO:0000259" key="3">
    <source>
        <dbReference type="Pfam" id="PF25871"/>
    </source>
</evidence>
<evidence type="ECO:0000259" key="2">
    <source>
        <dbReference type="Pfam" id="PF17733"/>
    </source>
</evidence>
<dbReference type="PANTHER" id="PTHR36855">
    <property type="entry name" value="CHROMOSOME 10, WHOLE GENOME SHOTGUN SEQUENCE"/>
    <property type="match status" value="1"/>
</dbReference>
<feature type="compositionally biased region" description="Polar residues" evidence="1">
    <location>
        <begin position="242"/>
        <end position="253"/>
    </location>
</feature>
<protein>
    <submittedName>
        <fullName evidence="4">Uncharacterized protein</fullName>
    </submittedName>
</protein>
<proteinExistence type="predicted"/>
<evidence type="ECO:0000313" key="4">
    <source>
        <dbReference type="EMBL" id="KAJ9165217.1"/>
    </source>
</evidence>
<feature type="region of interest" description="Disordered" evidence="1">
    <location>
        <begin position="187"/>
        <end position="253"/>
    </location>
</feature>
<dbReference type="Pfam" id="PF25871">
    <property type="entry name" value="HTH_76"/>
    <property type="match status" value="1"/>
</dbReference>
<sequence length="253" mass="26813">MEGSISPQNAAPLQATPVTLTPAVIKSFNDYPWVKDRQFLQGLAAMLGPLLPSTDMSRAASISLQARTWWFGTKQGVAISPESYQSYLAGHPETPTPEPAILARIEDVQRRMGVTGPVPSWQAHAPKADLRVKAADGAAKQGAGGAGGGGDDAPYPEHFKAVIEAVTMGKPVPGIKEIPNTVVRLPGISPVGKMQAPRKPWEKATDGSAGDSEGQEKEKSPALPQDCLDPEFPPVEHETPDENQTQDAVAVQT</sequence>
<reference evidence="4" key="1">
    <citation type="submission" date="2022-07" db="EMBL/GenBank/DDBJ databases">
        <title>Fungi with potential for degradation of polypropylene.</title>
        <authorList>
            <person name="Gostincar C."/>
        </authorList>
    </citation>
    <scope>NUCLEOTIDE SEQUENCE</scope>
    <source>
        <strain evidence="4">EXF-13287</strain>
    </source>
</reference>
<feature type="domain" description="PEX14-like helix-turn-helix" evidence="3">
    <location>
        <begin position="23"/>
        <end position="91"/>
    </location>
</feature>
<accession>A0AA38SLV7</accession>
<dbReference type="PANTHER" id="PTHR36855:SF1">
    <property type="entry name" value="PEROXISOME MEMBRANE ANCHOR PROTEIN PEX14P N-TERMINAL DOMAIN-CONTAINING PROTEIN"/>
    <property type="match status" value="1"/>
</dbReference>
<feature type="region of interest" description="Disordered" evidence="1">
    <location>
        <begin position="133"/>
        <end position="152"/>
    </location>
</feature>
<evidence type="ECO:0000256" key="1">
    <source>
        <dbReference type="SAM" id="MobiDB-lite"/>
    </source>
</evidence>
<feature type="compositionally biased region" description="Gly residues" evidence="1">
    <location>
        <begin position="142"/>
        <end position="151"/>
    </location>
</feature>
<feature type="domain" description="Peroxisomal membrane protein PEX14-like KPWE" evidence="2">
    <location>
        <begin position="154"/>
        <end position="203"/>
    </location>
</feature>
<keyword evidence="5" id="KW-1185">Reference proteome</keyword>